<dbReference type="Proteomes" id="UP000015104">
    <property type="component" value="Unassembled WGS sequence"/>
</dbReference>
<feature type="chain" id="PRO_5004581043" description="Lipocalin/cytosolic fatty-acid binding domain-containing protein" evidence="1">
    <location>
        <begin position="18"/>
        <end position="148"/>
    </location>
</feature>
<gene>
    <name evidence="2" type="primary">107360988</name>
</gene>
<keyword evidence="3" id="KW-1185">Reference proteome</keyword>
<dbReference type="KEGG" id="tut:107360988"/>
<proteinExistence type="predicted"/>
<reference evidence="3" key="1">
    <citation type="submission" date="2011-08" db="EMBL/GenBank/DDBJ databases">
        <authorList>
            <person name="Rombauts S."/>
        </authorList>
    </citation>
    <scope>NUCLEOTIDE SEQUENCE</scope>
    <source>
        <strain evidence="3">London</strain>
    </source>
</reference>
<evidence type="ECO:0000313" key="2">
    <source>
        <dbReference type="EnsemblMetazoa" id="tetur06g02940.1"/>
    </source>
</evidence>
<accession>T1K748</accession>
<protein>
    <recommendedName>
        <fullName evidence="4">Lipocalin/cytosolic fatty-acid binding domain-containing protein</fullName>
    </recommendedName>
</protein>
<evidence type="ECO:0000256" key="1">
    <source>
        <dbReference type="SAM" id="SignalP"/>
    </source>
</evidence>
<dbReference type="HOGENOM" id="CLU_127873_0_0_1"/>
<dbReference type="EnsemblMetazoa" id="tetur06g02940.1">
    <property type="protein sequence ID" value="tetur06g02940.1"/>
    <property type="gene ID" value="tetur06g02940"/>
</dbReference>
<dbReference type="Gene3D" id="2.40.128.20">
    <property type="match status" value="1"/>
</dbReference>
<evidence type="ECO:0008006" key="4">
    <source>
        <dbReference type="Google" id="ProtNLM"/>
    </source>
</evidence>
<dbReference type="InterPro" id="IPR012674">
    <property type="entry name" value="Calycin"/>
</dbReference>
<organism evidence="2 3">
    <name type="scientific">Tetranychus urticae</name>
    <name type="common">Two-spotted spider mite</name>
    <dbReference type="NCBI Taxonomy" id="32264"/>
    <lineage>
        <taxon>Eukaryota</taxon>
        <taxon>Metazoa</taxon>
        <taxon>Ecdysozoa</taxon>
        <taxon>Arthropoda</taxon>
        <taxon>Chelicerata</taxon>
        <taxon>Arachnida</taxon>
        <taxon>Acari</taxon>
        <taxon>Acariformes</taxon>
        <taxon>Trombidiformes</taxon>
        <taxon>Prostigmata</taxon>
        <taxon>Eleutherengona</taxon>
        <taxon>Raphignathae</taxon>
        <taxon>Tetranychoidea</taxon>
        <taxon>Tetranychidae</taxon>
        <taxon>Tetranychus</taxon>
    </lineage>
</organism>
<sequence length="148" mass="16531">MIATLFVVFAFASSALGFCPSTPVIPAADIGAISGRWLATLGDSPQNLTDITMDFTPRVDGNFNLTISGTHPDGSKKSEHWLAERTRYQRQLNIYDFSKKNPYRVNFNVMLTDNYVNYFSGYFCLILPTRSFSAYGGNFSRTDPMNAD</sequence>
<reference evidence="2" key="2">
    <citation type="submission" date="2015-06" db="UniProtKB">
        <authorList>
            <consortium name="EnsemblMetazoa"/>
        </authorList>
    </citation>
    <scope>IDENTIFICATION</scope>
</reference>
<dbReference type="EMBL" id="CAEY01001799">
    <property type="status" value="NOT_ANNOTATED_CDS"/>
    <property type="molecule type" value="Genomic_DNA"/>
</dbReference>
<feature type="signal peptide" evidence="1">
    <location>
        <begin position="1"/>
        <end position="17"/>
    </location>
</feature>
<dbReference type="SUPFAM" id="SSF50814">
    <property type="entry name" value="Lipocalins"/>
    <property type="match status" value="1"/>
</dbReference>
<evidence type="ECO:0000313" key="3">
    <source>
        <dbReference type="Proteomes" id="UP000015104"/>
    </source>
</evidence>
<dbReference type="AlphaFoldDB" id="T1K748"/>
<name>T1K748_TETUR</name>
<keyword evidence="1" id="KW-0732">Signal</keyword>